<comment type="caution">
    <text evidence="3">The sequence shown here is derived from an EMBL/GenBank/DDBJ whole genome shotgun (WGS) entry which is preliminary data.</text>
</comment>
<evidence type="ECO:0000256" key="2">
    <source>
        <dbReference type="SAM" id="Phobius"/>
    </source>
</evidence>
<dbReference type="Gene3D" id="2.40.260.10">
    <property type="entry name" value="Sortase"/>
    <property type="match status" value="1"/>
</dbReference>
<evidence type="ECO:0000313" key="3">
    <source>
        <dbReference type="EMBL" id="HIW86303.1"/>
    </source>
</evidence>
<accession>A0A9D1RFT8</accession>
<reference evidence="3" key="1">
    <citation type="journal article" date="2021" name="PeerJ">
        <title>Extensive microbial diversity within the chicken gut microbiome revealed by metagenomics and culture.</title>
        <authorList>
            <person name="Gilroy R."/>
            <person name="Ravi A."/>
            <person name="Getino M."/>
            <person name="Pursley I."/>
            <person name="Horton D.L."/>
            <person name="Alikhan N.F."/>
            <person name="Baker D."/>
            <person name="Gharbi K."/>
            <person name="Hall N."/>
            <person name="Watson M."/>
            <person name="Adriaenssens E.M."/>
            <person name="Foster-Nyarko E."/>
            <person name="Jarju S."/>
            <person name="Secka A."/>
            <person name="Antonio M."/>
            <person name="Oren A."/>
            <person name="Chaudhuri R.R."/>
            <person name="La Ragione R."/>
            <person name="Hildebrand F."/>
            <person name="Pallen M.J."/>
        </authorList>
    </citation>
    <scope>NUCLEOTIDE SEQUENCE</scope>
    <source>
        <strain evidence="3">421</strain>
    </source>
</reference>
<name>A0A9D1RFT8_9FIRM</name>
<feature type="region of interest" description="Disordered" evidence="1">
    <location>
        <begin position="30"/>
        <end position="67"/>
    </location>
</feature>
<keyword evidence="2" id="KW-1133">Transmembrane helix</keyword>
<keyword evidence="2" id="KW-0472">Membrane</keyword>
<sequence>MSDKDKNRDINEIDELLGDYKKQKEKREKNFGKIDFSAPAKKERKTAHDTPAEKFAPENDVQAQKSKEPAGVKSKAFFARLKKFAKTKKGKKIFISSAAVLCAVCVALCGFAIYDHQKNAYLREYEELYPNVSFPEGIREEFCEQYAVSPSTVGSLSIEACGYTSYVVQSSSAKLTTLSFKNTADGLDFNTVIHLPAGECDLEGAFSDAQRFLSGSQQVTYSTLYEDYSFTVIGAFYTNKNAEDDGGYVFPYDVTQKMTPISFNDYTDRLYHRFLYDSGYRIDYYEDKLLTIAADSDLMPDFEFVVVCVQNAPQAQSAQENSNVHYPQVWYDEHGQTNPYRFSSKWYPTVYTDESEEETSISCRESAA</sequence>
<proteinExistence type="predicted"/>
<organism evidence="3 4">
    <name type="scientific">Candidatus Eubacterium faecipullorum</name>
    <dbReference type="NCBI Taxonomy" id="2838571"/>
    <lineage>
        <taxon>Bacteria</taxon>
        <taxon>Bacillati</taxon>
        <taxon>Bacillota</taxon>
        <taxon>Clostridia</taxon>
        <taxon>Eubacteriales</taxon>
        <taxon>Eubacteriaceae</taxon>
        <taxon>Eubacterium</taxon>
    </lineage>
</organism>
<dbReference type="InterPro" id="IPR023365">
    <property type="entry name" value="Sortase_dom-sf"/>
</dbReference>
<feature type="compositionally biased region" description="Basic and acidic residues" evidence="1">
    <location>
        <begin position="46"/>
        <end position="57"/>
    </location>
</feature>
<feature type="transmembrane region" description="Helical" evidence="2">
    <location>
        <begin position="93"/>
        <end position="114"/>
    </location>
</feature>
<protein>
    <submittedName>
        <fullName evidence="3">Uncharacterized protein</fullName>
    </submittedName>
</protein>
<gene>
    <name evidence="3" type="ORF">IAA48_07400</name>
</gene>
<reference evidence="3" key="2">
    <citation type="submission" date="2021-04" db="EMBL/GenBank/DDBJ databases">
        <authorList>
            <person name="Gilroy R."/>
        </authorList>
    </citation>
    <scope>NUCLEOTIDE SEQUENCE</scope>
    <source>
        <strain evidence="3">421</strain>
    </source>
</reference>
<keyword evidence="2" id="KW-0812">Transmembrane</keyword>
<evidence type="ECO:0000313" key="4">
    <source>
        <dbReference type="Proteomes" id="UP000824205"/>
    </source>
</evidence>
<dbReference type="Proteomes" id="UP000824205">
    <property type="component" value="Unassembled WGS sequence"/>
</dbReference>
<dbReference type="AlphaFoldDB" id="A0A9D1RFT8"/>
<evidence type="ECO:0000256" key="1">
    <source>
        <dbReference type="SAM" id="MobiDB-lite"/>
    </source>
</evidence>
<dbReference type="EMBL" id="DXGE01000032">
    <property type="protein sequence ID" value="HIW86303.1"/>
    <property type="molecule type" value="Genomic_DNA"/>
</dbReference>